<accession>F7VJD2</accession>
<dbReference type="Proteomes" id="UP000004319">
    <property type="component" value="Unassembled WGS sequence"/>
</dbReference>
<dbReference type="AlphaFoldDB" id="F7VJD2"/>
<dbReference type="EMBL" id="BABS01000295">
    <property type="protein sequence ID" value="GAA10477.1"/>
    <property type="molecule type" value="Genomic_DNA"/>
</dbReference>
<protein>
    <submittedName>
        <fullName evidence="1">Uncharacterized protein</fullName>
    </submittedName>
</protein>
<reference evidence="1 2" key="1">
    <citation type="journal article" date="2011" name="Biochem. Biophys. Res. Commun.">
        <title>Increased number of Arginine-based salt bridges contributes to the thermotolerance of thermotolerant acetic acid bacteria, Acetobacter tropicalis SKU1100.</title>
        <authorList>
            <person name="Matsutani M."/>
            <person name="Hirakawa H."/>
            <person name="Nishikura M."/>
            <person name="Soemphol W."/>
            <person name="Ali I.A.I."/>
            <person name="Yakushi T."/>
            <person name="Matsushita K."/>
        </authorList>
    </citation>
    <scope>NUCLEOTIDE SEQUENCE [LARGE SCALE GENOMIC DNA]</scope>
    <source>
        <strain evidence="1 2">NBRC 101654</strain>
    </source>
</reference>
<comment type="caution">
    <text evidence="1">The sequence shown here is derived from an EMBL/GenBank/DDBJ whole genome shotgun (WGS) entry which is preliminary data.</text>
</comment>
<organism evidence="1 2">
    <name type="scientific">Acetobacter tropicalis NBRC 101654</name>
    <dbReference type="NCBI Taxonomy" id="749388"/>
    <lineage>
        <taxon>Bacteria</taxon>
        <taxon>Pseudomonadati</taxon>
        <taxon>Pseudomonadota</taxon>
        <taxon>Alphaproteobacteria</taxon>
        <taxon>Acetobacterales</taxon>
        <taxon>Acetobacteraceae</taxon>
        <taxon>Acetobacter</taxon>
    </lineage>
</organism>
<sequence length="41" mass="4989">MWNHVDVLRRMHNVLGHTREPDRLVHGVEAMTRYRQALFVF</sequence>
<evidence type="ECO:0000313" key="2">
    <source>
        <dbReference type="Proteomes" id="UP000004319"/>
    </source>
</evidence>
<name>F7VJD2_9PROT</name>
<gene>
    <name evidence="1" type="ORF">ATPR_3481</name>
</gene>
<proteinExistence type="predicted"/>
<evidence type="ECO:0000313" key="1">
    <source>
        <dbReference type="EMBL" id="GAA10477.1"/>
    </source>
</evidence>